<reference evidence="2 3" key="1">
    <citation type="submission" date="2020-01" db="EMBL/GenBank/DDBJ databases">
        <title>Rhizobium genotypes associated with high levels of biological nitrogen fixation by grain legumes in a temperate-maritime cropping system.</title>
        <authorList>
            <person name="Maluk M."/>
            <person name="Francesc Ferrando Molina F."/>
            <person name="Lopez Del Egido L."/>
            <person name="Lafos M."/>
            <person name="Langarica-Fuentes A."/>
            <person name="Gebre Yohannes G."/>
            <person name="Young M.W."/>
            <person name="Martin P."/>
            <person name="Gantlett R."/>
            <person name="Kenicer G."/>
            <person name="Hawes C."/>
            <person name="Begg G.S."/>
            <person name="Quilliam R.S."/>
            <person name="Squire G.R."/>
            <person name="Poole P.S."/>
            <person name="Young P.W."/>
            <person name="Iannetta P.M."/>
            <person name="James E.K."/>
        </authorList>
    </citation>
    <scope>NUCLEOTIDE SEQUENCE [LARGE SCALE GENOMIC DNA]</scope>
    <source>
        <strain evidence="2 3">JHI944</strain>
    </source>
</reference>
<evidence type="ECO:0000313" key="2">
    <source>
        <dbReference type="EMBL" id="NEK52067.1"/>
    </source>
</evidence>
<accession>A0A6P0DIE5</accession>
<evidence type="ECO:0000256" key="1">
    <source>
        <dbReference type="SAM" id="MobiDB-lite"/>
    </source>
</evidence>
<feature type="region of interest" description="Disordered" evidence="1">
    <location>
        <begin position="137"/>
        <end position="161"/>
    </location>
</feature>
<dbReference type="RefSeq" id="WP_018517279.1">
    <property type="nucleotide sequence ID" value="NZ_CP121635.1"/>
</dbReference>
<dbReference type="AlphaFoldDB" id="A0A6P0DIE5"/>
<evidence type="ECO:0000313" key="3">
    <source>
        <dbReference type="Proteomes" id="UP000471409"/>
    </source>
</evidence>
<protein>
    <recommendedName>
        <fullName evidence="4">Helix-turn-helix domain-containing protein</fullName>
    </recommendedName>
</protein>
<gene>
    <name evidence="2" type="ORF">GUK36_21810</name>
</gene>
<organism evidence="2 3">
    <name type="scientific">Rhizobium leguminosarum</name>
    <dbReference type="NCBI Taxonomy" id="384"/>
    <lineage>
        <taxon>Bacteria</taxon>
        <taxon>Pseudomonadati</taxon>
        <taxon>Pseudomonadota</taxon>
        <taxon>Alphaproteobacteria</taxon>
        <taxon>Hyphomicrobiales</taxon>
        <taxon>Rhizobiaceae</taxon>
        <taxon>Rhizobium/Agrobacterium group</taxon>
        <taxon>Rhizobium</taxon>
    </lineage>
</organism>
<sequence length="161" mass="18552">MTRNRRKRPRISNGERFFQMHQWLVLSAAWKATNVYERALYIELKQRYNGSNNGEIALSRREAEAAMNCSDKPVKAAFKGLLEKGFIKVATRGSFHWKKGGGPSGRSTRWILTEYPVDYPVRSLSPERDFMRWKAVHTKKTRGDESTPMGGREQPMTRAMG</sequence>
<proteinExistence type="predicted"/>
<dbReference type="Proteomes" id="UP000471409">
    <property type="component" value="Unassembled WGS sequence"/>
</dbReference>
<comment type="caution">
    <text evidence="2">The sequence shown here is derived from an EMBL/GenBank/DDBJ whole genome shotgun (WGS) entry which is preliminary data.</text>
</comment>
<evidence type="ECO:0008006" key="4">
    <source>
        <dbReference type="Google" id="ProtNLM"/>
    </source>
</evidence>
<dbReference type="EMBL" id="WXXP01000009">
    <property type="protein sequence ID" value="NEK52067.1"/>
    <property type="molecule type" value="Genomic_DNA"/>
</dbReference>
<name>A0A6P0DIE5_RHILE</name>